<evidence type="ECO:0008006" key="3">
    <source>
        <dbReference type="Google" id="ProtNLM"/>
    </source>
</evidence>
<dbReference type="Gene3D" id="3.40.50.150">
    <property type="entry name" value="Vaccinia Virus protein VP39"/>
    <property type="match status" value="1"/>
</dbReference>
<reference evidence="1 2" key="1">
    <citation type="submission" date="2015-01" db="EMBL/GenBank/DDBJ databases">
        <title>Genome sequence of Mycobacterium llatzerense and Mycobacterium immunogenum recovered from brain abscess.</title>
        <authorList>
            <person name="Greninger A.L."/>
            <person name="Langelier C."/>
            <person name="Cunningham G."/>
            <person name="Chiu C.Y."/>
            <person name="Miller S."/>
        </authorList>
    </citation>
    <scope>NUCLEOTIDE SEQUENCE [LARGE SCALE GENOMIC DNA]</scope>
    <source>
        <strain evidence="1 2">CLUC14</strain>
    </source>
</reference>
<name>A0A0D1IWB6_9MYCO</name>
<sequence>MTSTAEFRPALGKRRFAHDDLVAVDLFSGFGGLTRGIAQAGFTTICAAIHWSTERVGRYPSHINFCN</sequence>
<dbReference type="OrthoDB" id="9813719at2"/>
<accession>A0A0D1IWB6</accession>
<evidence type="ECO:0000313" key="1">
    <source>
        <dbReference type="EMBL" id="KIU13643.1"/>
    </source>
</evidence>
<dbReference type="AlphaFoldDB" id="A0A0D1IWB6"/>
<gene>
    <name evidence="1" type="ORF">TL10_28805</name>
</gene>
<dbReference type="PATRIC" id="fig|280871.6.peg.5975"/>
<dbReference type="Proteomes" id="UP000032221">
    <property type="component" value="Unassembled WGS sequence"/>
</dbReference>
<keyword evidence="2" id="KW-1185">Reference proteome</keyword>
<dbReference type="SUPFAM" id="SSF53335">
    <property type="entry name" value="S-adenosyl-L-methionine-dependent methyltransferases"/>
    <property type="match status" value="1"/>
</dbReference>
<comment type="caution">
    <text evidence="1">The sequence shown here is derived from an EMBL/GenBank/DDBJ whole genome shotgun (WGS) entry which is preliminary data.</text>
</comment>
<protein>
    <recommendedName>
        <fullName evidence="3">DNA (cytosine-5-)-methyltransferase</fullName>
    </recommendedName>
</protein>
<dbReference type="STRING" id="280871.TL10_28805"/>
<organism evidence="1 2">
    <name type="scientific">Mycolicibacterium llatzerense</name>
    <dbReference type="NCBI Taxonomy" id="280871"/>
    <lineage>
        <taxon>Bacteria</taxon>
        <taxon>Bacillati</taxon>
        <taxon>Actinomycetota</taxon>
        <taxon>Actinomycetes</taxon>
        <taxon>Mycobacteriales</taxon>
        <taxon>Mycobacteriaceae</taxon>
        <taxon>Mycolicibacterium</taxon>
    </lineage>
</organism>
<dbReference type="InterPro" id="IPR029063">
    <property type="entry name" value="SAM-dependent_MTases_sf"/>
</dbReference>
<dbReference type="RefSeq" id="WP_016895531.1">
    <property type="nucleotide sequence ID" value="NZ_JXST01000074.1"/>
</dbReference>
<evidence type="ECO:0000313" key="2">
    <source>
        <dbReference type="Proteomes" id="UP000032221"/>
    </source>
</evidence>
<dbReference type="EMBL" id="JXST01000074">
    <property type="protein sequence ID" value="KIU13643.1"/>
    <property type="molecule type" value="Genomic_DNA"/>
</dbReference>
<proteinExistence type="predicted"/>